<protein>
    <submittedName>
        <fullName evidence="2">Uncharacterized protein DUF3995</fullName>
    </submittedName>
</protein>
<evidence type="ECO:0000313" key="2">
    <source>
        <dbReference type="EMBL" id="RAS67224.1"/>
    </source>
</evidence>
<sequence length="142" mass="14957">MTALALLTATVLMVVGALHVVWMFSPWPLRTREEFARRVVDVPVEKLPTPGMTAVVALLLGIAGYLVVARAELVAVVGPGWLPAVGTGGVAAVLLLRGAGGLVMSSRRNTEFARLDRRYYSPLCLVLALACAAVAVLGQHSP</sequence>
<feature type="transmembrane region" description="Helical" evidence="1">
    <location>
        <begin position="119"/>
        <end position="138"/>
    </location>
</feature>
<feature type="transmembrane region" description="Helical" evidence="1">
    <location>
        <begin position="80"/>
        <end position="99"/>
    </location>
</feature>
<feature type="transmembrane region" description="Helical" evidence="1">
    <location>
        <begin position="47"/>
        <end position="68"/>
    </location>
</feature>
<comment type="caution">
    <text evidence="2">The sequence shown here is derived from an EMBL/GenBank/DDBJ whole genome shotgun (WGS) entry which is preliminary data.</text>
</comment>
<dbReference type="RefSeq" id="WP_233442151.1">
    <property type="nucleotide sequence ID" value="NZ_QLTT01000003.1"/>
</dbReference>
<evidence type="ECO:0000313" key="3">
    <source>
        <dbReference type="Proteomes" id="UP000248714"/>
    </source>
</evidence>
<dbReference type="Proteomes" id="UP000248714">
    <property type="component" value="Unassembled WGS sequence"/>
</dbReference>
<reference evidence="2 3" key="1">
    <citation type="submission" date="2018-06" db="EMBL/GenBank/DDBJ databases">
        <title>Genomic Encyclopedia of Type Strains, Phase IV (KMG-IV): sequencing the most valuable type-strain genomes for metagenomic binning, comparative biology and taxonomic classification.</title>
        <authorList>
            <person name="Goeker M."/>
        </authorList>
    </citation>
    <scope>NUCLEOTIDE SEQUENCE [LARGE SCALE GENOMIC DNA]</scope>
    <source>
        <strain evidence="2 3">DSM 45479</strain>
    </source>
</reference>
<dbReference type="InterPro" id="IPR025058">
    <property type="entry name" value="DUF3995"/>
</dbReference>
<keyword evidence="1" id="KW-0472">Membrane</keyword>
<keyword evidence="3" id="KW-1185">Reference proteome</keyword>
<gene>
    <name evidence="2" type="ORF">C8D87_103563</name>
</gene>
<keyword evidence="1" id="KW-0812">Transmembrane</keyword>
<organism evidence="2 3">
    <name type="scientific">Lentzea atacamensis</name>
    <dbReference type="NCBI Taxonomy" id="531938"/>
    <lineage>
        <taxon>Bacteria</taxon>
        <taxon>Bacillati</taxon>
        <taxon>Actinomycetota</taxon>
        <taxon>Actinomycetes</taxon>
        <taxon>Pseudonocardiales</taxon>
        <taxon>Pseudonocardiaceae</taxon>
        <taxon>Lentzea</taxon>
    </lineage>
</organism>
<keyword evidence="1" id="KW-1133">Transmembrane helix</keyword>
<dbReference type="Pfam" id="PF13160">
    <property type="entry name" value="DUF3995"/>
    <property type="match status" value="1"/>
</dbReference>
<evidence type="ECO:0000256" key="1">
    <source>
        <dbReference type="SAM" id="Phobius"/>
    </source>
</evidence>
<dbReference type="EMBL" id="QLTT01000003">
    <property type="protein sequence ID" value="RAS67224.1"/>
    <property type="molecule type" value="Genomic_DNA"/>
</dbReference>
<accession>A0ABX9ECF8</accession>
<proteinExistence type="predicted"/>
<name>A0ABX9ECF8_9PSEU</name>